<dbReference type="InterPro" id="IPR000772">
    <property type="entry name" value="Ricin_B_lectin"/>
</dbReference>
<dbReference type="Gene3D" id="2.180.10.10">
    <property type="entry name" value="RHS repeat-associated core"/>
    <property type="match status" value="1"/>
</dbReference>
<dbReference type="InterPro" id="IPR035992">
    <property type="entry name" value="Ricin_B-like_lectins"/>
</dbReference>
<feature type="domain" description="Hint" evidence="2">
    <location>
        <begin position="2197"/>
        <end position="2302"/>
    </location>
</feature>
<dbReference type="EMBL" id="BNEE01000011">
    <property type="protein sequence ID" value="GHI90485.1"/>
    <property type="molecule type" value="Genomic_DNA"/>
</dbReference>
<dbReference type="InterPro" id="IPR006530">
    <property type="entry name" value="YD"/>
</dbReference>
<feature type="region of interest" description="Disordered" evidence="1">
    <location>
        <begin position="1903"/>
        <end position="1934"/>
    </location>
</feature>
<evidence type="ECO:0000259" key="3">
    <source>
        <dbReference type="SMART" id="SM00458"/>
    </source>
</evidence>
<feature type="region of interest" description="Disordered" evidence="1">
    <location>
        <begin position="181"/>
        <end position="207"/>
    </location>
</feature>
<dbReference type="NCBIfam" id="TIGR03696">
    <property type="entry name" value="Rhs_assc_core"/>
    <property type="match status" value="1"/>
</dbReference>
<dbReference type="Pfam" id="PF07591">
    <property type="entry name" value="PT-HINT"/>
    <property type="match status" value="1"/>
</dbReference>
<dbReference type="CDD" id="cd00081">
    <property type="entry name" value="Hint"/>
    <property type="match status" value="1"/>
</dbReference>
<dbReference type="PROSITE" id="PS50817">
    <property type="entry name" value="INTEIN_N_TER"/>
    <property type="match status" value="1"/>
</dbReference>
<dbReference type="GO" id="GO:0016539">
    <property type="term" value="P:intein-mediated protein splicing"/>
    <property type="evidence" value="ECO:0007669"/>
    <property type="project" value="InterPro"/>
</dbReference>
<proteinExistence type="predicted"/>
<sequence length="2490" mass="263523">MLVATLLPIEAWAAPPGDRNGVQLPGLQQDIRAKLDKVEAAKLEGWAGTPALPPAEYEPSKVTPPAAGAVDVALSGDQLVQAGTLPVSIGKASPTTAEPAPPTPSGTWSVAVEARTATEAANVDGAIIKVTPPAEGSTPVDVQLDYKKFKDLYGTEWATRLELKQLPACFLTTPDLPECSVSKDVPSTNDPSSGTVRATVDPATAPGQGLRTMAVGGGGPMVLAASDGASGAGGTYKATSLSPTGSWTAGGSGGGFSWTYPLTVPAPPAGPAPKIGFSYSSQAVDGKTSVANGQASWVGDGWDYEPGYIERRYRSCGDDLKAVPSKPNNDNATDKKKGDLCWAADNVVMSLGGSTTELVHDAATGKWVPASDDGSRVERKTDAGIANGAKDGEYWVVTTREGTRYFFGRHDVDGAGSRPATNSVLTAPVYGNHPGEPCYQTTFAASACDQGWRWNLDYVEDVHGNAMVIDWAKETNRYAKNGKFKEPVSYVRAGYPTQISYGLRSDNLSGAPAGKVEFTVAERCIKEQGVDCSDASFDSKNYGDKQPWWDTPSTLHCKADAKDCYTSSPTFWTRKRLTAVTTYGQRTPGSTALSLVDRWNLAQSFPKQRTDTHPPLWLESITRTGYGTTKDAAGNQESASLPPVSFLANVQDMPNRVATGPNDATPDFDRLRVETIRSETGGETYVDYSAPCAVGGTHPKPEENTTRCYPVHWSPDSELEKPPLEWFNKYVVDKVVEKDRVARQPDVTTAYTYEGDAAWAKDSDEYSKPELRTYSQWRGYASVLVSKGVTANAGKPDATEQSQTRTRYFRGMSADAGRPKITVKDSTGTEDLGEDLLQLQGRAAETISYTKAGGTVSSRVINWPWLQKTASRPRDGTTPLDAYRSDTSRTDKIESISGGATRTQRTRTTFDATYGLTEKVESEAVSPDGTGGWKTTDQTCATTSYVHNTDKHLIGLPHRVRTTAGTCAAAGSLMSDTRTSYDALNAFGAAPTKGLVHQVDTNDAAGTGWITTARTEYDVLGRPVKVFDPAGNTVTTAYSPATGPAFAVTGTNALGHTTTTTNDPGRGLPLEDTDANGRKVTTSYDSLGRSTAVWTPSQKPGTDKAAFTFTYQISEHEPPVVTSSTLQDDGTYAHALTIYDGMLRPRQSQGEALGGGRLITDTLYSANGTVRQTNNGYYAEGSPAKKIFVPESVFQIPNSTKTAYDGLGRTVRSTTLHADVPQYSSTAQYGGDWTLTRSAMSADGTTPLKGSRSSKTWTDPLGRTSAVEHATSTDLTTWNRTSYAYDIRNKLTGVTDTAGNKWTYTYDARGRQTSATDPDTGQSSVGYDDLDQQVWAKDSSGRAQYTAYDVLGRKTELRDNAADGPLVASWTFDSLPGAKGKPVSSTRHEGGAAYKSEVTGYDSEYRPTGSKVTIPDVPAAKGFAGTYAYSTTYTPTGKVQSTTVPSTPGGLAAEKLITRYNGDGMPQSVSGLSWYTADTVYSPFGEVLRTASGSAPNRVWTTNLYDPNTGRVSQSINDRETANANRINDISYAYDPAGNITSVTDNQPGGRTDRQCYAYDPMGQLTKAWTGKTAACTGPSLADVTPGPDGDGFWQEYQFDSIGNRTKLINRDLTNGALDDETTYTYGVTIAGNGTQPPVTTKPHALAKTEKITRNPGSTINSTSTYAYDNSGNTTSRRIDGDTQTLNWDRRNKLTSALSPGIGAVSVTGLSGKCLDVAAGNTADGTRVQLYTCNETKAQQWRLTGDTVQALGKCLTNQNGEARIATCDGSAQQKFTYRAGDKTLYNAAANACLDVSGGSDADGASLLLYTCAGATNQRWAFDNTTTYIYDADGNRLIEETGSARTLYLGDAEITVNKAGQALDAVRYYSGPGATTVRRTNGKTDNHLLSIQLADHHGTATTTIDQSAGQTITRRKSDPYGNPRGTQPGNWPGSRGFLGTGVDDTNTSLTHIGAREYESTTGRFVSVDPVIDITDPLQMNGYTYANGNPISNADPTGLYLDDGTGHSEKLDGSSPANPLTPGAKYTPPTDGGNPGKGDSPKGNKGKTTSSKKDCGFWSKCNFNKKVKATKDWVNENKVAIAAITTEVIVGFACVSAAGAGAAATGGASLALIAGCGAVAGAAGAAVANYMTPGADHSVMGQLKAQARGALWGAAGSTAMKAASPAFAAVGKVAGKAAGEAVSKIGSKIGNKGGTCPTGNSFAAGTLVFMADGSTKPIEHLEQGDKVLATDPETGETRAEDVTATIRGEGVKSLVEVAVDTDGNAGSAAYTITATAKHPFWVADLDEWVDATELNPGQWLRTSSGTFVQVASVKRWTAEQEVVYNLTVADLHTYYALAGATPVLVHNCPTGTRGPQGKFKPTLVVDRAQGNWDMEARISDASALRDQVAGAATGAAKSRTYTAAVHRRTGDIAVSCSGNGSCAEPNILNATGWSADDVIFTRAVRREDVGDGLGKILQEKEICTVCQGNYGPDNFVSGVLYDPAGPWMLRAG</sequence>
<feature type="compositionally biased region" description="Polar residues" evidence="1">
    <location>
        <begin position="185"/>
        <end position="196"/>
    </location>
</feature>
<dbReference type="Pfam" id="PF05593">
    <property type="entry name" value="RHS_repeat"/>
    <property type="match status" value="1"/>
</dbReference>
<dbReference type="SUPFAM" id="SSF51294">
    <property type="entry name" value="Hedgehog/intein (Hint) domain"/>
    <property type="match status" value="1"/>
</dbReference>
<feature type="domain" description="Ricin B lectin" evidence="3">
    <location>
        <begin position="1703"/>
        <end position="1822"/>
    </location>
</feature>
<dbReference type="InterPro" id="IPR022385">
    <property type="entry name" value="Rhs_assc_core"/>
</dbReference>
<dbReference type="PANTHER" id="PTHR32305">
    <property type="match status" value="1"/>
</dbReference>
<dbReference type="SMART" id="SM00306">
    <property type="entry name" value="HintN"/>
    <property type="match status" value="1"/>
</dbReference>
<dbReference type="InterPro" id="IPR030934">
    <property type="entry name" value="Intein_C"/>
</dbReference>
<evidence type="ECO:0000313" key="5">
    <source>
        <dbReference type="Proteomes" id="UP000600026"/>
    </source>
</evidence>
<dbReference type="OrthoDB" id="291011at2"/>
<evidence type="ECO:0000259" key="2">
    <source>
        <dbReference type="SMART" id="SM00306"/>
    </source>
</evidence>
<protein>
    <recommendedName>
        <fullName evidence="6">Sugar-binding protein</fullName>
    </recommendedName>
</protein>
<dbReference type="InterPro" id="IPR036844">
    <property type="entry name" value="Hint_dom_sf"/>
</dbReference>
<dbReference type="InterPro" id="IPR003587">
    <property type="entry name" value="Hint_dom_N"/>
</dbReference>
<name>A0A919LG92_9ACTN</name>
<reference evidence="4" key="1">
    <citation type="submission" date="2020-09" db="EMBL/GenBank/DDBJ databases">
        <title>Whole genome shotgun sequence of Streptomyces xanthophaeus NBRC 12829.</title>
        <authorList>
            <person name="Komaki H."/>
            <person name="Tamura T."/>
        </authorList>
    </citation>
    <scope>NUCLEOTIDE SEQUENCE</scope>
    <source>
        <strain evidence="4">NBRC 12829</strain>
    </source>
</reference>
<keyword evidence="5" id="KW-1185">Reference proteome</keyword>
<organism evidence="4 5">
    <name type="scientific">Streptomyces xanthophaeus</name>
    <dbReference type="NCBI Taxonomy" id="67385"/>
    <lineage>
        <taxon>Bacteria</taxon>
        <taxon>Bacillati</taxon>
        <taxon>Actinomycetota</taxon>
        <taxon>Actinomycetes</taxon>
        <taxon>Kitasatosporales</taxon>
        <taxon>Streptomycetaceae</taxon>
        <taxon>Streptomyces</taxon>
    </lineage>
</organism>
<evidence type="ECO:0008006" key="6">
    <source>
        <dbReference type="Google" id="ProtNLM"/>
    </source>
</evidence>
<dbReference type="SMART" id="SM00458">
    <property type="entry name" value="RICIN"/>
    <property type="match status" value="1"/>
</dbReference>
<feature type="region of interest" description="Disordered" evidence="1">
    <location>
        <begin position="870"/>
        <end position="889"/>
    </location>
</feature>
<dbReference type="Gene3D" id="2.80.10.50">
    <property type="match status" value="1"/>
</dbReference>
<dbReference type="Proteomes" id="UP000600026">
    <property type="component" value="Unassembled WGS sequence"/>
</dbReference>
<dbReference type="InterPro" id="IPR031325">
    <property type="entry name" value="RHS_repeat"/>
</dbReference>
<comment type="caution">
    <text evidence="4">The sequence shown here is derived from an EMBL/GenBank/DDBJ whole genome shotgun (WGS) entry which is preliminary data.</text>
</comment>
<accession>A0A919LG92</accession>
<dbReference type="SUPFAM" id="SSF50370">
    <property type="entry name" value="Ricin B-like lectins"/>
    <property type="match status" value="1"/>
</dbReference>
<evidence type="ECO:0000256" key="1">
    <source>
        <dbReference type="SAM" id="MobiDB-lite"/>
    </source>
</evidence>
<dbReference type="PROSITE" id="PS50818">
    <property type="entry name" value="INTEIN_C_TER"/>
    <property type="match status" value="1"/>
</dbReference>
<feature type="region of interest" description="Disordered" evidence="1">
    <location>
        <begin position="1057"/>
        <end position="1078"/>
    </location>
</feature>
<gene>
    <name evidence="4" type="ORF">Sxan_78490</name>
</gene>
<dbReference type="PROSITE" id="PS50231">
    <property type="entry name" value="RICIN_B_LECTIN"/>
    <property type="match status" value="1"/>
</dbReference>
<dbReference type="RefSeq" id="WP_107066892.1">
    <property type="nucleotide sequence ID" value="NZ_BNEE01000011.1"/>
</dbReference>
<feature type="region of interest" description="Disordered" evidence="1">
    <location>
        <begin position="1655"/>
        <end position="1678"/>
    </location>
</feature>
<dbReference type="InterPro" id="IPR006141">
    <property type="entry name" value="Intein_N"/>
</dbReference>
<dbReference type="Pfam" id="PF00652">
    <property type="entry name" value="Ricin_B_lectin"/>
    <property type="match status" value="1"/>
</dbReference>
<dbReference type="NCBIfam" id="TIGR01443">
    <property type="entry name" value="intein_Cterm"/>
    <property type="match status" value="1"/>
</dbReference>
<dbReference type="Gene3D" id="2.170.16.10">
    <property type="entry name" value="Hedgehog/Intein (Hint) domain"/>
    <property type="match status" value="1"/>
</dbReference>
<dbReference type="InterPro" id="IPR050708">
    <property type="entry name" value="T6SS_VgrG/RHS"/>
</dbReference>
<evidence type="ECO:0000313" key="4">
    <source>
        <dbReference type="EMBL" id="GHI90485.1"/>
    </source>
</evidence>
<dbReference type="NCBIfam" id="TIGR01643">
    <property type="entry name" value="YD_repeat_2x"/>
    <property type="match status" value="1"/>
</dbReference>
<feature type="region of interest" description="Disordered" evidence="1">
    <location>
        <begin position="1994"/>
        <end position="2050"/>
    </location>
</feature>
<dbReference type="PANTHER" id="PTHR32305:SF17">
    <property type="entry name" value="TRNA NUCLEASE WAPA"/>
    <property type="match status" value="1"/>
</dbReference>